<dbReference type="SUPFAM" id="SSF55811">
    <property type="entry name" value="Nudix"/>
    <property type="match status" value="1"/>
</dbReference>
<dbReference type="RefSeq" id="WP_105185667.1">
    <property type="nucleotide sequence ID" value="NZ_BAAAGO010000022.1"/>
</dbReference>
<dbReference type="GO" id="GO:0047631">
    <property type="term" value="F:ADP-ribose diphosphatase activity"/>
    <property type="evidence" value="ECO:0007669"/>
    <property type="project" value="UniProtKB-EC"/>
</dbReference>
<dbReference type="InterPro" id="IPR000086">
    <property type="entry name" value="NUDIX_hydrolase_dom"/>
</dbReference>
<accession>A0A2N9JHA9</accession>
<evidence type="ECO:0000259" key="2">
    <source>
        <dbReference type="PROSITE" id="PS51462"/>
    </source>
</evidence>
<evidence type="ECO:0000313" key="3">
    <source>
        <dbReference type="EMBL" id="SPD86786.1"/>
    </source>
</evidence>
<dbReference type="PANTHER" id="PTHR11839:SF31">
    <property type="entry name" value="ADP-RIBOSE PYROPHOSPHATASE"/>
    <property type="match status" value="1"/>
</dbReference>
<dbReference type="PROSITE" id="PS51462">
    <property type="entry name" value="NUDIX"/>
    <property type="match status" value="1"/>
</dbReference>
<evidence type="ECO:0000256" key="1">
    <source>
        <dbReference type="ARBA" id="ARBA00022801"/>
    </source>
</evidence>
<proteinExistence type="predicted"/>
<feature type="domain" description="Nudix hydrolase" evidence="2">
    <location>
        <begin position="54"/>
        <end position="194"/>
    </location>
</feature>
<dbReference type="GO" id="GO:0019693">
    <property type="term" value="P:ribose phosphate metabolic process"/>
    <property type="evidence" value="ECO:0007669"/>
    <property type="project" value="TreeGrafter"/>
</dbReference>
<sequence>MTADLPVLGPRDNVDRPAQWPLVSHKVLGVGAVSDYVDDTVATPDGEQMHRQYLLHPGAVAVIALDDHDRVVVVRQYRHPVGFQLIEPPAGLLDADDESFLAAAQRELAEEAMLAADDWRLLIDMFTSPGCNSEAIRFFLARGLRRVPRPDGFVVEHEELHMQVGLVPLADLVEGIYAGQIQSPSLVAGVLALEAARQSGRLDDLRPADLPWPARDIRQHLLDEIAKLA</sequence>
<organism evidence="3 4">
    <name type="scientific">Micropruina glycogenica</name>
    <dbReference type="NCBI Taxonomy" id="75385"/>
    <lineage>
        <taxon>Bacteria</taxon>
        <taxon>Bacillati</taxon>
        <taxon>Actinomycetota</taxon>
        <taxon>Actinomycetes</taxon>
        <taxon>Propionibacteriales</taxon>
        <taxon>Nocardioidaceae</taxon>
        <taxon>Micropruina</taxon>
    </lineage>
</organism>
<dbReference type="AlphaFoldDB" id="A0A2N9JHA9"/>
<dbReference type="PANTHER" id="PTHR11839">
    <property type="entry name" value="UDP/ADP-SUGAR PYROPHOSPHATASE"/>
    <property type="match status" value="1"/>
</dbReference>
<protein>
    <submittedName>
        <fullName evidence="3">ADP-ribose pyrophosphatase</fullName>
        <ecNumber evidence="3">3.6.1.13</ecNumber>
    </submittedName>
</protein>
<dbReference type="EMBL" id="LT985188">
    <property type="protein sequence ID" value="SPD86786.1"/>
    <property type="molecule type" value="Genomic_DNA"/>
</dbReference>
<dbReference type="GO" id="GO:0005829">
    <property type="term" value="C:cytosol"/>
    <property type="evidence" value="ECO:0007669"/>
    <property type="project" value="TreeGrafter"/>
</dbReference>
<dbReference type="Gene3D" id="3.90.79.10">
    <property type="entry name" value="Nucleoside Triphosphate Pyrophosphohydrolase"/>
    <property type="match status" value="1"/>
</dbReference>
<dbReference type="KEGG" id="mgg:MPLG2_1750"/>
<dbReference type="Pfam" id="PF00293">
    <property type="entry name" value="NUDIX"/>
    <property type="match status" value="1"/>
</dbReference>
<keyword evidence="4" id="KW-1185">Reference proteome</keyword>
<dbReference type="EC" id="3.6.1.13" evidence="3"/>
<reference evidence="3 4" key="1">
    <citation type="submission" date="2018-02" db="EMBL/GenBank/DDBJ databases">
        <authorList>
            <person name="Cohen D.B."/>
            <person name="Kent A.D."/>
        </authorList>
    </citation>
    <scope>NUCLEOTIDE SEQUENCE [LARGE SCALE GENOMIC DNA]</scope>
    <source>
        <strain evidence="3">1</strain>
    </source>
</reference>
<gene>
    <name evidence="3" type="ORF">MPLG2_1750</name>
</gene>
<dbReference type="GO" id="GO:0006753">
    <property type="term" value="P:nucleoside phosphate metabolic process"/>
    <property type="evidence" value="ECO:0007669"/>
    <property type="project" value="TreeGrafter"/>
</dbReference>
<dbReference type="Proteomes" id="UP000238164">
    <property type="component" value="Chromosome 1"/>
</dbReference>
<name>A0A2N9JHA9_9ACTN</name>
<dbReference type="InterPro" id="IPR015797">
    <property type="entry name" value="NUDIX_hydrolase-like_dom_sf"/>
</dbReference>
<keyword evidence="1 3" id="KW-0378">Hydrolase</keyword>
<evidence type="ECO:0000313" key="4">
    <source>
        <dbReference type="Proteomes" id="UP000238164"/>
    </source>
</evidence>
<dbReference type="OrthoDB" id="9806150at2"/>